<dbReference type="Pfam" id="PF08244">
    <property type="entry name" value="Glyco_hydro_32C"/>
    <property type="match status" value="1"/>
</dbReference>
<feature type="domain" description="Glycosyl hydrolase family 32 N-terminal" evidence="5">
    <location>
        <begin position="45"/>
        <end position="279"/>
    </location>
</feature>
<name>A0A941EFH5_9ACTN</name>
<sequence length="841" mass="88284">MTHTTCRWRGLLAAITAVLAALAVTSAPSASASALYHEQYRPQFHFSPAENWMNDPNGLIYYKGVYNLYYQDNPTGNTWGDMSWGHATSTDLVHWTQQPLAIAGTADEAIFSGSAVLDSTDSSGFGTAADPPLVAVYTSAYSSGIQAQSLAYSLDGGETWTKYADNPVLNLDSQNFRDPKVFWYAPTKSWRMVVSLAAQDQIQIYSSPNLKSWTLLSTFGPDNAADGVWEMPDLFPLALDGDQNDVKWVMVVGVDNKEQYFVGSFDGTTFTPDEPATYTPPTGTVYEGFDSGTYDGWTSTGTAFGSAPATGTLPNQQTVSGYAGTGLVNSYNGGDSTIGTLTSPSFTVSSPYLNFLVGGGDQPYVSGSVYDSPAPAGSTVFASFSGSTWGDGWVGTGSFANTGPTTESLPGAKDASVLDTCVAGCDPATGTITSPTFTVSSDYIDFLIAGGDHPLGQPGPTAVELLVGGKVVASATGDDSGDMNWVNWQVAKYRGQQAQIEVVDQNDGSGNVPWGHIMVDDIVFANQPAAPYDRQAAVDLVIGGKVVASATGDNAENLDWASFDLREYQGRQAQIEIVDHATEGWGHILADQFTFASQPANGALARSRWVDDGSDFYAAGTFDDAPGGRQIMIGWMNDWNYGQSIPTSPWRSADSIPRVLSLRSVGGVATLEQTPISGIDSLATGSPTAVHGVAVSQGTTSLPVSGNELDISATLNAGSASDFGLEVDSGTYSTGAPQYTKIGYDKSTGEVYIDRTNSGYTTFGSGFAGVQSAKLPLDGDSVTLRILVDAASVEVFADGGQVTLTDQIYPDSGSTGVAAYANGGTAVVTSLNATRLGSIWP</sequence>
<dbReference type="PROSITE" id="PS00609">
    <property type="entry name" value="GLYCOSYL_HYDROL_F32"/>
    <property type="match status" value="1"/>
</dbReference>
<evidence type="ECO:0000259" key="5">
    <source>
        <dbReference type="Pfam" id="PF00251"/>
    </source>
</evidence>
<comment type="caution">
    <text evidence="7">The sequence shown here is derived from an EMBL/GenBank/DDBJ whole genome shotgun (WGS) entry which is preliminary data.</text>
</comment>
<feature type="chain" id="PRO_5037487597" evidence="4">
    <location>
        <begin position="33"/>
        <end position="841"/>
    </location>
</feature>
<feature type="domain" description="Glycosyl hydrolase family 32 N-terminal" evidence="5">
    <location>
        <begin position="592"/>
        <end position="664"/>
    </location>
</feature>
<dbReference type="SUPFAM" id="SSF75005">
    <property type="entry name" value="Arabinanase/levansucrase/invertase"/>
    <property type="match status" value="2"/>
</dbReference>
<dbReference type="RefSeq" id="WP_212521631.1">
    <property type="nucleotide sequence ID" value="NZ_JAGSOH010000136.1"/>
</dbReference>
<dbReference type="Gene3D" id="2.60.120.560">
    <property type="entry name" value="Exo-inulinase, domain 1"/>
    <property type="match status" value="1"/>
</dbReference>
<dbReference type="CDD" id="cd18622">
    <property type="entry name" value="GH32_Inu-like"/>
    <property type="match status" value="1"/>
</dbReference>
<evidence type="ECO:0000256" key="3">
    <source>
        <dbReference type="ARBA" id="ARBA00023295"/>
    </source>
</evidence>
<organism evidence="7 8">
    <name type="scientific">Actinospica acidithermotolerans</name>
    <dbReference type="NCBI Taxonomy" id="2828514"/>
    <lineage>
        <taxon>Bacteria</taxon>
        <taxon>Bacillati</taxon>
        <taxon>Actinomycetota</taxon>
        <taxon>Actinomycetes</taxon>
        <taxon>Catenulisporales</taxon>
        <taxon>Actinospicaceae</taxon>
        <taxon>Actinospica</taxon>
    </lineage>
</organism>
<keyword evidence="3" id="KW-0326">Glycosidase</keyword>
<dbReference type="PANTHER" id="PTHR42800">
    <property type="entry name" value="EXOINULINASE INUD (AFU_ORTHOLOGUE AFUA_5G00480)"/>
    <property type="match status" value="1"/>
</dbReference>
<feature type="signal peptide" evidence="4">
    <location>
        <begin position="1"/>
        <end position="32"/>
    </location>
</feature>
<accession>A0A941EFH5</accession>
<protein>
    <submittedName>
        <fullName evidence="7">GH32 C-terminal domain-containing protein</fullName>
    </submittedName>
</protein>
<dbReference type="EMBL" id="JAGSOH010000136">
    <property type="protein sequence ID" value="MBR7830506.1"/>
    <property type="molecule type" value="Genomic_DNA"/>
</dbReference>
<keyword evidence="8" id="KW-1185">Reference proteome</keyword>
<evidence type="ECO:0000313" key="8">
    <source>
        <dbReference type="Proteomes" id="UP000676325"/>
    </source>
</evidence>
<dbReference type="InterPro" id="IPR013320">
    <property type="entry name" value="ConA-like_dom_sf"/>
</dbReference>
<evidence type="ECO:0000256" key="4">
    <source>
        <dbReference type="SAM" id="SignalP"/>
    </source>
</evidence>
<gene>
    <name evidence="7" type="ORF">KDK95_29665</name>
</gene>
<keyword evidence="4" id="KW-0732">Signal</keyword>
<proteinExistence type="inferred from homology"/>
<dbReference type="InterPro" id="IPR013189">
    <property type="entry name" value="Glyco_hydro_32_C"/>
</dbReference>
<dbReference type="InterPro" id="IPR018053">
    <property type="entry name" value="Glyco_hydro_32_AS"/>
</dbReference>
<keyword evidence="2" id="KW-0378">Hydrolase</keyword>
<evidence type="ECO:0000256" key="1">
    <source>
        <dbReference type="ARBA" id="ARBA00009902"/>
    </source>
</evidence>
<dbReference type="InterPro" id="IPR001362">
    <property type="entry name" value="Glyco_hydro_32"/>
</dbReference>
<dbReference type="Pfam" id="PF00251">
    <property type="entry name" value="Glyco_hydro_32N"/>
    <property type="match status" value="2"/>
</dbReference>
<dbReference type="InterPro" id="IPR023296">
    <property type="entry name" value="Glyco_hydro_beta-prop_sf"/>
</dbReference>
<dbReference type="GO" id="GO:0005987">
    <property type="term" value="P:sucrose catabolic process"/>
    <property type="evidence" value="ECO:0007669"/>
    <property type="project" value="TreeGrafter"/>
</dbReference>
<dbReference type="InterPro" id="IPR013148">
    <property type="entry name" value="Glyco_hydro_32_N"/>
</dbReference>
<dbReference type="AlphaFoldDB" id="A0A941EFH5"/>
<evidence type="ECO:0000313" key="7">
    <source>
        <dbReference type="EMBL" id="MBR7830506.1"/>
    </source>
</evidence>
<dbReference type="SMART" id="SM00640">
    <property type="entry name" value="Glyco_32"/>
    <property type="match status" value="1"/>
</dbReference>
<dbReference type="SUPFAM" id="SSF49899">
    <property type="entry name" value="Concanavalin A-like lectins/glucanases"/>
    <property type="match status" value="1"/>
</dbReference>
<dbReference type="Gene3D" id="2.115.10.20">
    <property type="entry name" value="Glycosyl hydrolase domain, family 43"/>
    <property type="match status" value="2"/>
</dbReference>
<comment type="similarity">
    <text evidence="1">Belongs to the glycosyl hydrolase 32 family.</text>
</comment>
<evidence type="ECO:0000256" key="2">
    <source>
        <dbReference type="ARBA" id="ARBA00022801"/>
    </source>
</evidence>
<feature type="domain" description="Glycosyl hydrolase family 32 C-terminal" evidence="6">
    <location>
        <begin position="695"/>
        <end position="833"/>
    </location>
</feature>
<dbReference type="Proteomes" id="UP000676325">
    <property type="component" value="Unassembled WGS sequence"/>
</dbReference>
<dbReference type="GO" id="GO:0004575">
    <property type="term" value="F:sucrose alpha-glucosidase activity"/>
    <property type="evidence" value="ECO:0007669"/>
    <property type="project" value="TreeGrafter"/>
</dbReference>
<reference evidence="7" key="1">
    <citation type="submission" date="2021-04" db="EMBL/GenBank/DDBJ databases">
        <title>Genome based classification of Actinospica acidithermotolerans sp. nov., an actinobacterium isolated from an Indonesian hot spring.</title>
        <authorList>
            <person name="Kusuma A.B."/>
            <person name="Putra K.E."/>
            <person name="Nafisah S."/>
            <person name="Loh J."/>
            <person name="Nouioui I."/>
            <person name="Goodfellow M."/>
        </authorList>
    </citation>
    <scope>NUCLEOTIDE SEQUENCE</scope>
    <source>
        <strain evidence="7">MGRD01-02</strain>
    </source>
</reference>
<evidence type="ECO:0000259" key="6">
    <source>
        <dbReference type="Pfam" id="PF08244"/>
    </source>
</evidence>
<dbReference type="PANTHER" id="PTHR42800:SF1">
    <property type="entry name" value="EXOINULINASE INUD (AFU_ORTHOLOGUE AFUA_5G00480)"/>
    <property type="match status" value="1"/>
</dbReference>
<dbReference type="GO" id="GO:0005737">
    <property type="term" value="C:cytoplasm"/>
    <property type="evidence" value="ECO:0007669"/>
    <property type="project" value="TreeGrafter"/>
</dbReference>